<dbReference type="SMART" id="SM01208">
    <property type="entry name" value="G5"/>
    <property type="match status" value="1"/>
</dbReference>
<dbReference type="InterPro" id="IPR011098">
    <property type="entry name" value="G5_dom"/>
</dbReference>
<evidence type="ECO:0000256" key="6">
    <source>
        <dbReference type="SAM" id="MobiDB-lite"/>
    </source>
</evidence>
<name>A0A923NE84_9FIRM</name>
<dbReference type="EMBL" id="JACRWC010000046">
    <property type="protein sequence ID" value="MBC5999027.1"/>
    <property type="molecule type" value="Genomic_DNA"/>
</dbReference>
<keyword evidence="3" id="KW-0732">Signal</keyword>
<dbReference type="PANTHER" id="PTHR47053:SF1">
    <property type="entry name" value="MUREIN DD-ENDOPEPTIDASE MEPH-RELATED"/>
    <property type="match status" value="1"/>
</dbReference>
<dbReference type="Proteomes" id="UP000644115">
    <property type="component" value="Unassembled WGS sequence"/>
</dbReference>
<feature type="domain" description="G5" evidence="7">
    <location>
        <begin position="57"/>
        <end position="137"/>
    </location>
</feature>
<reference evidence="9" key="1">
    <citation type="submission" date="2020-08" db="EMBL/GenBank/DDBJ databases">
        <authorList>
            <person name="Liu C."/>
            <person name="Sun Q."/>
        </authorList>
    </citation>
    <scope>NUCLEOTIDE SEQUENCE</scope>
    <source>
        <strain evidence="9">BX16</strain>
    </source>
</reference>
<evidence type="ECO:0000259" key="7">
    <source>
        <dbReference type="PROSITE" id="PS51109"/>
    </source>
</evidence>
<comment type="similarity">
    <text evidence="1">Belongs to the peptidase C40 family.</text>
</comment>
<protein>
    <submittedName>
        <fullName evidence="9">C40 family peptidase</fullName>
    </submittedName>
</protein>
<feature type="domain" description="NlpC/P60" evidence="8">
    <location>
        <begin position="158"/>
        <end position="273"/>
    </location>
</feature>
<keyword evidence="2" id="KW-0645">Protease</keyword>
<evidence type="ECO:0000313" key="9">
    <source>
        <dbReference type="EMBL" id="MBC5999027.1"/>
    </source>
</evidence>
<accession>A0A923NE84</accession>
<dbReference type="PANTHER" id="PTHR47053">
    <property type="entry name" value="MUREIN DD-ENDOPEPTIDASE MEPH-RELATED"/>
    <property type="match status" value="1"/>
</dbReference>
<comment type="caution">
    <text evidence="9">The sequence shown here is derived from an EMBL/GenBank/DDBJ whole genome shotgun (WGS) entry which is preliminary data.</text>
</comment>
<dbReference type="Pfam" id="PF00877">
    <property type="entry name" value="NLPC_P60"/>
    <property type="match status" value="1"/>
</dbReference>
<dbReference type="InterPro" id="IPR038765">
    <property type="entry name" value="Papain-like_cys_pep_sf"/>
</dbReference>
<feature type="region of interest" description="Disordered" evidence="6">
    <location>
        <begin position="1"/>
        <end position="31"/>
    </location>
</feature>
<gene>
    <name evidence="9" type="ORF">H8876_03305</name>
</gene>
<dbReference type="InterPro" id="IPR000064">
    <property type="entry name" value="NLP_P60_dom"/>
</dbReference>
<dbReference type="SUPFAM" id="SSF54001">
    <property type="entry name" value="Cysteine proteinases"/>
    <property type="match status" value="1"/>
</dbReference>
<evidence type="ECO:0000259" key="8">
    <source>
        <dbReference type="PROSITE" id="PS51935"/>
    </source>
</evidence>
<dbReference type="PROSITE" id="PS51109">
    <property type="entry name" value="G5"/>
    <property type="match status" value="1"/>
</dbReference>
<dbReference type="AlphaFoldDB" id="A0A923NE84"/>
<sequence>MDKYSPEGAQINSITVDKKLSSEEADLKRGGEPETVMTADEAVDYVLTQNSSDDPLFCVTISSETGSLQNVAAGTTYEDNKDLYEGDQKVKSEGKNGNQIVTNQTVSVNGSVVTSEVVDTAVVSEAVNSVVYKGTKEKKTTTANDKSASAKGGTVIGSGSGAAVASYGLQFVGNPYKSGGTSLTNGADCSGFTQSVYAKFGISLPRTTWGQAKVGKGVSYSEAKAGDLILYSHHVGIYIGGGKIVHASSSKKGICVTNAKNCGPIQTVRRIVE</sequence>
<dbReference type="Gene3D" id="3.90.1720.10">
    <property type="entry name" value="endopeptidase domain like (from Nostoc punctiforme)"/>
    <property type="match status" value="1"/>
</dbReference>
<organism evidence="9 10">
    <name type="scientific">Lentihominibacter faecis</name>
    <dbReference type="NCBI Taxonomy" id="2764712"/>
    <lineage>
        <taxon>Bacteria</taxon>
        <taxon>Bacillati</taxon>
        <taxon>Bacillota</taxon>
        <taxon>Clostridia</taxon>
        <taxon>Peptostreptococcales</taxon>
        <taxon>Anaerovoracaceae</taxon>
        <taxon>Lentihominibacter</taxon>
    </lineage>
</organism>
<evidence type="ECO:0000256" key="2">
    <source>
        <dbReference type="ARBA" id="ARBA00022670"/>
    </source>
</evidence>
<evidence type="ECO:0000256" key="3">
    <source>
        <dbReference type="ARBA" id="ARBA00022729"/>
    </source>
</evidence>
<dbReference type="GO" id="GO:0008234">
    <property type="term" value="F:cysteine-type peptidase activity"/>
    <property type="evidence" value="ECO:0007669"/>
    <property type="project" value="UniProtKB-KW"/>
</dbReference>
<evidence type="ECO:0000256" key="4">
    <source>
        <dbReference type="ARBA" id="ARBA00022801"/>
    </source>
</evidence>
<dbReference type="Gene3D" id="2.20.230.10">
    <property type="entry name" value="Resuscitation-promoting factor rpfb"/>
    <property type="match status" value="1"/>
</dbReference>
<evidence type="ECO:0000256" key="5">
    <source>
        <dbReference type="ARBA" id="ARBA00022807"/>
    </source>
</evidence>
<evidence type="ECO:0000313" key="10">
    <source>
        <dbReference type="Proteomes" id="UP000644115"/>
    </source>
</evidence>
<keyword evidence="10" id="KW-1185">Reference proteome</keyword>
<dbReference type="Pfam" id="PF07501">
    <property type="entry name" value="G5"/>
    <property type="match status" value="1"/>
</dbReference>
<dbReference type="InterPro" id="IPR051202">
    <property type="entry name" value="Peptidase_C40"/>
</dbReference>
<dbReference type="PROSITE" id="PS51935">
    <property type="entry name" value="NLPC_P60"/>
    <property type="match status" value="1"/>
</dbReference>
<feature type="compositionally biased region" description="Basic and acidic residues" evidence="6">
    <location>
        <begin position="16"/>
        <end position="31"/>
    </location>
</feature>
<evidence type="ECO:0000256" key="1">
    <source>
        <dbReference type="ARBA" id="ARBA00007074"/>
    </source>
</evidence>
<keyword evidence="4" id="KW-0378">Hydrolase</keyword>
<proteinExistence type="inferred from homology"/>
<dbReference type="GO" id="GO:0006508">
    <property type="term" value="P:proteolysis"/>
    <property type="evidence" value="ECO:0007669"/>
    <property type="project" value="UniProtKB-KW"/>
</dbReference>
<keyword evidence="5" id="KW-0788">Thiol protease</keyword>